<evidence type="ECO:0000256" key="5">
    <source>
        <dbReference type="ARBA" id="ARBA00022967"/>
    </source>
</evidence>
<dbReference type="InterPro" id="IPR051014">
    <property type="entry name" value="Cation_Transport_ATPase_IB"/>
</dbReference>
<dbReference type="Gene3D" id="2.70.150.10">
    <property type="entry name" value="Calcium-transporting ATPase, cytoplasmic transduction domain A"/>
    <property type="match status" value="1"/>
</dbReference>
<dbReference type="Pfam" id="PF00122">
    <property type="entry name" value="E1-E2_ATPase"/>
    <property type="match status" value="1"/>
</dbReference>
<keyword evidence="3 10" id="KW-0812">Transmembrane</keyword>
<dbReference type="CDD" id="cd02079">
    <property type="entry name" value="P-type_ATPase_HM"/>
    <property type="match status" value="1"/>
</dbReference>
<reference evidence="13 14" key="1">
    <citation type="submission" date="2019-04" db="EMBL/GenBank/DDBJ databases">
        <authorList>
            <person name="Feng G."/>
            <person name="Zhu H."/>
        </authorList>
    </citation>
    <scope>NUCLEOTIDE SEQUENCE [LARGE SCALE GENOMIC DNA]</scope>
    <source>
        <strain evidence="13 14">6HR-1</strain>
    </source>
</reference>
<evidence type="ECO:0000256" key="3">
    <source>
        <dbReference type="ARBA" id="ARBA00022692"/>
    </source>
</evidence>
<dbReference type="InterPro" id="IPR023298">
    <property type="entry name" value="ATPase_P-typ_TM_dom_sf"/>
</dbReference>
<dbReference type="GO" id="GO:0005524">
    <property type="term" value="F:ATP binding"/>
    <property type="evidence" value="ECO:0007669"/>
    <property type="project" value="UniProtKB-UniRule"/>
</dbReference>
<dbReference type="SFLD" id="SFLDS00003">
    <property type="entry name" value="Haloacid_Dehalogenase"/>
    <property type="match status" value="1"/>
</dbReference>
<keyword evidence="14" id="KW-1185">Reference proteome</keyword>
<keyword evidence="5" id="KW-1278">Translocase</keyword>
<dbReference type="InterPro" id="IPR044492">
    <property type="entry name" value="P_typ_ATPase_HD_dom"/>
</dbReference>
<dbReference type="GO" id="GO:0005886">
    <property type="term" value="C:plasma membrane"/>
    <property type="evidence" value="ECO:0007669"/>
    <property type="project" value="UniProtKB-SubCell"/>
</dbReference>
<dbReference type="EMBL" id="SRLB01000063">
    <property type="protein sequence ID" value="TGD92264.1"/>
    <property type="molecule type" value="Genomic_DNA"/>
</dbReference>
<dbReference type="Gene3D" id="3.40.50.1000">
    <property type="entry name" value="HAD superfamily/HAD-like"/>
    <property type="match status" value="1"/>
</dbReference>
<comment type="caution">
    <text evidence="13">The sequence shown here is derived from an EMBL/GenBank/DDBJ whole genome shotgun (WGS) entry which is preliminary data.</text>
</comment>
<evidence type="ECO:0000256" key="10">
    <source>
        <dbReference type="RuleBase" id="RU362081"/>
    </source>
</evidence>
<accession>A0A4Z0NE74</accession>
<comment type="catalytic activity">
    <reaction evidence="9">
        <text>Zn(2+)(in) + ATP + H2O = Zn(2+)(out) + ADP + phosphate + H(+)</text>
        <dbReference type="Rhea" id="RHEA:20621"/>
        <dbReference type="ChEBI" id="CHEBI:15377"/>
        <dbReference type="ChEBI" id="CHEBI:15378"/>
        <dbReference type="ChEBI" id="CHEBI:29105"/>
        <dbReference type="ChEBI" id="CHEBI:30616"/>
        <dbReference type="ChEBI" id="CHEBI:43474"/>
        <dbReference type="ChEBI" id="CHEBI:456216"/>
        <dbReference type="EC" id="7.2.2.12"/>
    </reaction>
</comment>
<feature type="transmembrane region" description="Helical" evidence="10">
    <location>
        <begin position="75"/>
        <end position="93"/>
    </location>
</feature>
<dbReference type="SUPFAM" id="SSF81665">
    <property type="entry name" value="Calcium ATPase, transmembrane domain M"/>
    <property type="match status" value="1"/>
</dbReference>
<feature type="region of interest" description="Disordered" evidence="11">
    <location>
        <begin position="651"/>
        <end position="684"/>
    </location>
</feature>
<dbReference type="InterPro" id="IPR023214">
    <property type="entry name" value="HAD_sf"/>
</dbReference>
<keyword evidence="7 10" id="KW-0472">Membrane</keyword>
<dbReference type="Pfam" id="PF00702">
    <property type="entry name" value="Hydrolase"/>
    <property type="match status" value="1"/>
</dbReference>
<evidence type="ECO:0000256" key="6">
    <source>
        <dbReference type="ARBA" id="ARBA00022989"/>
    </source>
</evidence>
<evidence type="ECO:0000256" key="7">
    <source>
        <dbReference type="ARBA" id="ARBA00023136"/>
    </source>
</evidence>
<dbReference type="InterPro" id="IPR059000">
    <property type="entry name" value="ATPase_P-type_domA"/>
</dbReference>
<protein>
    <recommendedName>
        <fullName evidence="8">P-type Zn(2+) transporter</fullName>
        <ecNumber evidence="8">7.2.2.12</ecNumber>
    </recommendedName>
</protein>
<dbReference type="InterPro" id="IPR027256">
    <property type="entry name" value="P-typ_ATPase_IB"/>
</dbReference>
<keyword evidence="10" id="KW-0067">ATP-binding</keyword>
<dbReference type="InterPro" id="IPR018303">
    <property type="entry name" value="ATPase_P-typ_P_site"/>
</dbReference>
<evidence type="ECO:0000256" key="1">
    <source>
        <dbReference type="ARBA" id="ARBA00004370"/>
    </source>
</evidence>
<feature type="transmembrane region" description="Helical" evidence="10">
    <location>
        <begin position="606"/>
        <end position="625"/>
    </location>
</feature>
<name>A0A4Z0NE74_9HYPH</name>
<comment type="similarity">
    <text evidence="2 10">Belongs to the cation transport ATPase (P-type) (TC 3.A.3) family. Type IB subfamily.</text>
</comment>
<dbReference type="PRINTS" id="PR00119">
    <property type="entry name" value="CATATPASE"/>
</dbReference>
<sequence length="684" mass="71981">MLNPASDDKPASALACGCDDGCGVTLSTGSTPAAQNAMAGFSTGLLTAFGVTLVVVVGFVVFAEWSGLLDRLTEFVPWPLWLAAVLAGGHPIFRSVIRATLRGKVTSHTLMTVGLIAAMLAGAWPAAIIIVFFMRLADYIEHFTAERARKAVRDLTELAPETARVERKGAEIELPVVEIQAGETVIVRPGEKIPVDGEVVSGQATINQAAITGESMPVEAGPGARVFAASFAQLGHLRVRATAVGTDTTFGRVIKMVEEADKHRAPIQRIADRFATWYLPVVVAIAAATYLLSSNALATAAVLMVACSCSFALATPVAMIASIGASARRGLLIKGGKYLEALAKADVVLLDKTGTLTLGRPQITDVVLLHGSDLEPDCLLALAATAERYSEHPLAEAVRTAAADRRLALAEPEDFEAIPGKGVRVRIDGRTIAVGSRRLFPEGALPNEAFELQEQGKTLLFVERDGQPIGILAATDTLRPEVPGAIAELRKMGIEHLELLTGDNELTAAALAKPLDIHYRANLLPDDKIAIVKEHQARGRVVVMIGDGVNDAPALAQADVGIAMGAAGSGVAIEAAHIALMREDWTLVPEVMHIARRTMKAVKINIGFTVIYNLTGLSLAAFGLLPPTIAAAAQAGPDFGILANSARLLRQGRGRPPTGSGSGPHPRWQEDAAAPHLRPAGVRS</sequence>
<keyword evidence="10" id="KW-1003">Cell membrane</keyword>
<dbReference type="NCBIfam" id="TIGR01511">
    <property type="entry name" value="ATPase-IB1_Cu"/>
    <property type="match status" value="1"/>
</dbReference>
<dbReference type="PROSITE" id="PS01229">
    <property type="entry name" value="COF_2"/>
    <property type="match status" value="1"/>
</dbReference>
<dbReference type="NCBIfam" id="TIGR01525">
    <property type="entry name" value="ATPase-IB_hvy"/>
    <property type="match status" value="1"/>
</dbReference>
<dbReference type="SUPFAM" id="SSF56784">
    <property type="entry name" value="HAD-like"/>
    <property type="match status" value="1"/>
</dbReference>
<dbReference type="FunFam" id="2.70.150.10:FF:000002">
    <property type="entry name" value="Copper-transporting ATPase 1, putative"/>
    <property type="match status" value="1"/>
</dbReference>
<dbReference type="PRINTS" id="PR00941">
    <property type="entry name" value="CDATPASE"/>
</dbReference>
<evidence type="ECO:0000256" key="4">
    <source>
        <dbReference type="ARBA" id="ARBA00022723"/>
    </source>
</evidence>
<dbReference type="NCBIfam" id="TIGR01494">
    <property type="entry name" value="ATPase_P-type"/>
    <property type="match status" value="1"/>
</dbReference>
<evidence type="ECO:0000256" key="11">
    <source>
        <dbReference type="SAM" id="MobiDB-lite"/>
    </source>
</evidence>
<evidence type="ECO:0000313" key="13">
    <source>
        <dbReference type="EMBL" id="TGD92264.1"/>
    </source>
</evidence>
<feature type="transmembrane region" description="Helical" evidence="10">
    <location>
        <begin position="274"/>
        <end position="292"/>
    </location>
</feature>
<feature type="transmembrane region" description="Helical" evidence="10">
    <location>
        <begin position="298"/>
        <end position="324"/>
    </location>
</feature>
<dbReference type="Gene3D" id="3.40.1110.10">
    <property type="entry name" value="Calcium-transporting ATPase, cytoplasmic domain N"/>
    <property type="match status" value="1"/>
</dbReference>
<dbReference type="PROSITE" id="PS00154">
    <property type="entry name" value="ATPASE_E1_E2"/>
    <property type="match status" value="1"/>
</dbReference>
<dbReference type="RefSeq" id="WP_135419892.1">
    <property type="nucleotide sequence ID" value="NZ_SRLB01000063.1"/>
</dbReference>
<dbReference type="InterPro" id="IPR036412">
    <property type="entry name" value="HAD-like_sf"/>
</dbReference>
<dbReference type="SFLD" id="SFLDF00027">
    <property type="entry name" value="p-type_atpase"/>
    <property type="match status" value="1"/>
</dbReference>
<gene>
    <name evidence="13" type="primary">cadA</name>
    <name evidence="13" type="ORF">EU555_34955</name>
</gene>
<keyword evidence="13" id="KW-0378">Hydrolase</keyword>
<keyword evidence="10" id="KW-0547">Nucleotide-binding</keyword>
<dbReference type="SFLD" id="SFLDG00002">
    <property type="entry name" value="C1.7:_P-type_atpase_like"/>
    <property type="match status" value="1"/>
</dbReference>
<dbReference type="GO" id="GO:0016463">
    <property type="term" value="F:P-type zinc transporter activity"/>
    <property type="evidence" value="ECO:0007669"/>
    <property type="project" value="UniProtKB-EC"/>
</dbReference>
<dbReference type="GO" id="GO:0046872">
    <property type="term" value="F:metal ion binding"/>
    <property type="evidence" value="ECO:0007669"/>
    <property type="project" value="UniProtKB-KW"/>
</dbReference>
<dbReference type="GO" id="GO:0016887">
    <property type="term" value="F:ATP hydrolysis activity"/>
    <property type="evidence" value="ECO:0007669"/>
    <property type="project" value="InterPro"/>
</dbReference>
<comment type="subcellular location">
    <subcellularLocation>
        <location evidence="10">Cell membrane</location>
    </subcellularLocation>
    <subcellularLocation>
        <location evidence="1">Membrane</location>
    </subcellularLocation>
</comment>
<evidence type="ECO:0000256" key="9">
    <source>
        <dbReference type="ARBA" id="ARBA00047308"/>
    </source>
</evidence>
<organism evidence="13 14">
    <name type="scientific">Methylobacterium nonmethylotrophicum</name>
    <dbReference type="NCBI Taxonomy" id="1141884"/>
    <lineage>
        <taxon>Bacteria</taxon>
        <taxon>Pseudomonadati</taxon>
        <taxon>Pseudomonadota</taxon>
        <taxon>Alphaproteobacteria</taxon>
        <taxon>Hyphomicrobiales</taxon>
        <taxon>Methylobacteriaceae</taxon>
        <taxon>Methylobacterium</taxon>
    </lineage>
</organism>
<keyword evidence="6 10" id="KW-1133">Transmembrane helix</keyword>
<evidence type="ECO:0000313" key="14">
    <source>
        <dbReference type="Proteomes" id="UP000297535"/>
    </source>
</evidence>
<feature type="compositionally biased region" description="Low complexity" evidence="11">
    <location>
        <begin position="654"/>
        <end position="666"/>
    </location>
</feature>
<dbReference type="PANTHER" id="PTHR48085:SF5">
    <property type="entry name" value="CADMIUM_ZINC-TRANSPORTING ATPASE HMA4-RELATED"/>
    <property type="match status" value="1"/>
</dbReference>
<dbReference type="OrthoDB" id="9807843at2"/>
<keyword evidence="4 10" id="KW-0479">Metal-binding</keyword>
<feature type="transmembrane region" description="Helical" evidence="10">
    <location>
        <begin position="113"/>
        <end position="134"/>
    </location>
</feature>
<dbReference type="AlphaFoldDB" id="A0A4Z0NE74"/>
<dbReference type="SUPFAM" id="SSF81653">
    <property type="entry name" value="Calcium ATPase, transduction domain A"/>
    <property type="match status" value="1"/>
</dbReference>
<dbReference type="PANTHER" id="PTHR48085">
    <property type="entry name" value="CADMIUM/ZINC-TRANSPORTING ATPASE HMA2-RELATED"/>
    <property type="match status" value="1"/>
</dbReference>
<evidence type="ECO:0000259" key="12">
    <source>
        <dbReference type="Pfam" id="PF00122"/>
    </source>
</evidence>
<dbReference type="InterPro" id="IPR023299">
    <property type="entry name" value="ATPase_P-typ_cyto_dom_N"/>
</dbReference>
<dbReference type="NCBIfam" id="TIGR01512">
    <property type="entry name" value="ATPase-IB2_Cd"/>
    <property type="match status" value="1"/>
</dbReference>
<dbReference type="InterPro" id="IPR001757">
    <property type="entry name" value="P_typ_ATPase"/>
</dbReference>
<dbReference type="InterPro" id="IPR008250">
    <property type="entry name" value="ATPase_P-typ_transduc_dom_A_sf"/>
</dbReference>
<proteinExistence type="inferred from homology"/>
<evidence type="ECO:0000256" key="8">
    <source>
        <dbReference type="ARBA" id="ARBA00039097"/>
    </source>
</evidence>
<feature type="transmembrane region" description="Helical" evidence="10">
    <location>
        <begin position="37"/>
        <end position="63"/>
    </location>
</feature>
<evidence type="ECO:0000256" key="2">
    <source>
        <dbReference type="ARBA" id="ARBA00006024"/>
    </source>
</evidence>
<dbReference type="Proteomes" id="UP000297535">
    <property type="component" value="Unassembled WGS sequence"/>
</dbReference>
<dbReference type="EC" id="7.2.2.12" evidence="8"/>
<feature type="domain" description="P-type ATPase A" evidence="12">
    <location>
        <begin position="157"/>
        <end position="258"/>
    </location>
</feature>